<feature type="domain" description="ABC transporter" evidence="4">
    <location>
        <begin position="4"/>
        <end position="258"/>
    </location>
</feature>
<dbReference type="Pfam" id="PF16326">
    <property type="entry name" value="ABC_tran_CTD"/>
    <property type="match status" value="1"/>
</dbReference>
<feature type="domain" description="ABC transporter" evidence="4">
    <location>
        <begin position="311"/>
        <end position="546"/>
    </location>
</feature>
<dbReference type="EMBL" id="JAEKNS010000078">
    <property type="protein sequence ID" value="MBJ7594703.1"/>
    <property type="molecule type" value="Genomic_DNA"/>
</dbReference>
<evidence type="ECO:0000313" key="6">
    <source>
        <dbReference type="EMBL" id="PZR83876.1"/>
    </source>
</evidence>
<dbReference type="InterPro" id="IPR027417">
    <property type="entry name" value="P-loop_NTPase"/>
</dbReference>
<dbReference type="GO" id="GO:0003677">
    <property type="term" value="F:DNA binding"/>
    <property type="evidence" value="ECO:0007669"/>
    <property type="project" value="InterPro"/>
</dbReference>
<feature type="region of interest" description="Disordered" evidence="3">
    <location>
        <begin position="546"/>
        <end position="573"/>
    </location>
</feature>
<dbReference type="Proteomes" id="UP000248724">
    <property type="component" value="Unassembled WGS sequence"/>
</dbReference>
<dbReference type="GO" id="GO:0005524">
    <property type="term" value="F:ATP binding"/>
    <property type="evidence" value="ECO:0007669"/>
    <property type="project" value="UniProtKB-KW"/>
</dbReference>
<dbReference type="PANTHER" id="PTHR42855">
    <property type="entry name" value="ABC TRANSPORTER ATP-BINDING SUBUNIT"/>
    <property type="match status" value="1"/>
</dbReference>
<sequence length="636" mass="69319">MPLLTLDNVAVAYGAEVIVSGISLGIEPRDRVAVVGANGAGKTSVLDVIGGTLEPSEGVVERARNVRIAHLPQDAPDPVGATVLDEVLASREDLRATHSELSRLEAAMGASPDDLDAVMARYGELQHAYQDAGGYDLEARAREALGGLGIDESLQGRDPRHLSGGQKRRVELSKLLLADADLLLIDEPTNHLDLASIEWLEDFMAEVRATFVLVSHDRRFLDRVCTSVLELGGGVAAEYPGNYTQYVRLRGERRARRQKEFESQQAHITHQEEFIRKYKAGQRAKEARGRQKQLDRIERVSAPPRDRRPRLRFATAPTSQILLKTSELQVGRGSALLHMGPLGIAPGERIAVVGPNGSGKSTLLHTLAGELPPVEGTIRLGPRTHRRLYRQDLGRDDGDDEKTSAYSTDDARTVMEDLLADHPVGAERARTVLGALLFSGDDVHKMVGELSGGERARLLLGKVALEETNLLLLDEPTNHLDIPAQEVLEQALTGYGGAVVLVTHDRALIDAVATRTWAIEDGGIREVLGGYTELLRVRDLERRELEREAQHSAAGRAPRTRGSSAGATTPASRDVRRLEEEIAAIESDLKVARNRLLDPDTFADIETGAAAGREHDRLNGALAELYERWEALAKSG</sequence>
<dbReference type="InterPro" id="IPR051309">
    <property type="entry name" value="ABCF_ATPase"/>
</dbReference>
<proteinExistence type="predicted"/>
<comment type="caution">
    <text evidence="6">The sequence shown here is derived from an EMBL/GenBank/DDBJ whole genome shotgun (WGS) entry which is preliminary data.</text>
</comment>
<dbReference type="InterPro" id="IPR003439">
    <property type="entry name" value="ABC_transporter-like_ATP-bd"/>
</dbReference>
<gene>
    <name evidence="6" type="ORF">DLM65_00920</name>
    <name evidence="5" type="ORF">JF886_07550</name>
</gene>
<dbReference type="Pfam" id="PF00005">
    <property type="entry name" value="ABC_tran"/>
    <property type="match status" value="2"/>
</dbReference>
<keyword evidence="2 6" id="KW-0067">ATP-binding</keyword>
<reference evidence="6 7" key="1">
    <citation type="journal article" date="2017" name="Nature">
        <title>Atmospheric trace gases support primary production in Antarctic desert surface soil.</title>
        <authorList>
            <person name="Ji M."/>
            <person name="Greening C."/>
            <person name="Vanwonterghem I."/>
            <person name="Carere C.R."/>
            <person name="Bay S.K."/>
            <person name="Steen J.A."/>
            <person name="Montgomery K."/>
            <person name="Lines T."/>
            <person name="Beardall J."/>
            <person name="van Dorst J."/>
            <person name="Snape I."/>
            <person name="Stott M.B."/>
            <person name="Hugenholtz P."/>
            <person name="Ferrari B.C."/>
        </authorList>
    </citation>
    <scope>NUCLEOTIDE SEQUENCE [LARGE SCALE GENOMIC DNA]</scope>
    <source>
        <strain evidence="6">RRmetagenome_bin12</strain>
    </source>
</reference>
<dbReference type="PANTHER" id="PTHR42855:SF2">
    <property type="entry name" value="DRUG RESISTANCE ABC TRANSPORTER,ATP-BINDING PROTEIN"/>
    <property type="match status" value="1"/>
</dbReference>
<dbReference type="Gene3D" id="3.40.50.300">
    <property type="entry name" value="P-loop containing nucleotide triphosphate hydrolases"/>
    <property type="match status" value="2"/>
</dbReference>
<keyword evidence="1" id="KW-0547">Nucleotide-binding</keyword>
<reference evidence="5 8" key="3">
    <citation type="submission" date="2020-10" db="EMBL/GenBank/DDBJ databases">
        <title>Ca. Dormibacterota MAGs.</title>
        <authorList>
            <person name="Montgomery K."/>
        </authorList>
    </citation>
    <scope>NUCLEOTIDE SEQUENCE [LARGE SCALE GENOMIC DNA]</scope>
    <source>
        <strain evidence="5">SC8812_S17_18</strain>
    </source>
</reference>
<dbReference type="FunFam" id="3.40.50.300:FF:000011">
    <property type="entry name" value="Putative ABC transporter ATP-binding component"/>
    <property type="match status" value="1"/>
</dbReference>
<reference evidence="6" key="2">
    <citation type="submission" date="2018-05" db="EMBL/GenBank/DDBJ databases">
        <authorList>
            <person name="Ferrari B."/>
        </authorList>
    </citation>
    <scope>NUCLEOTIDE SEQUENCE</scope>
    <source>
        <strain evidence="6">RRmetagenome_bin12</strain>
    </source>
</reference>
<dbReference type="InterPro" id="IPR032781">
    <property type="entry name" value="ABC_tran_Xtn"/>
</dbReference>
<protein>
    <submittedName>
        <fullName evidence="6">ABC transporter ATP-binding protein</fullName>
    </submittedName>
    <submittedName>
        <fullName evidence="5">ABC-F family ATP-binding cassette domain-containing protein</fullName>
    </submittedName>
</protein>
<dbReference type="Gene3D" id="1.10.287.380">
    <property type="entry name" value="Valyl-tRNA synthetase, C-terminal domain"/>
    <property type="match status" value="1"/>
</dbReference>
<evidence type="ECO:0000313" key="8">
    <source>
        <dbReference type="Proteomes" id="UP000606991"/>
    </source>
</evidence>
<dbReference type="InterPro" id="IPR003593">
    <property type="entry name" value="AAA+_ATPase"/>
</dbReference>
<accession>A0A934K0M8</accession>
<dbReference type="InterPro" id="IPR017871">
    <property type="entry name" value="ABC_transporter-like_CS"/>
</dbReference>
<dbReference type="PROSITE" id="PS50893">
    <property type="entry name" value="ABC_TRANSPORTER_2"/>
    <property type="match status" value="2"/>
</dbReference>
<evidence type="ECO:0000256" key="2">
    <source>
        <dbReference type="ARBA" id="ARBA00022840"/>
    </source>
</evidence>
<dbReference type="InterPro" id="IPR037118">
    <property type="entry name" value="Val-tRNA_synth_C_sf"/>
</dbReference>
<feature type="compositionally biased region" description="Polar residues" evidence="3">
    <location>
        <begin position="561"/>
        <end position="571"/>
    </location>
</feature>
<accession>A0A2W5ZM15</accession>
<evidence type="ECO:0000259" key="4">
    <source>
        <dbReference type="PROSITE" id="PS50893"/>
    </source>
</evidence>
<evidence type="ECO:0000313" key="5">
    <source>
        <dbReference type="EMBL" id="MBJ7594703.1"/>
    </source>
</evidence>
<dbReference type="RefSeq" id="WP_337311130.1">
    <property type="nucleotide sequence ID" value="NZ_JAEKNS010000078.1"/>
</dbReference>
<dbReference type="CDD" id="cd03221">
    <property type="entry name" value="ABCF_EF-3"/>
    <property type="match status" value="2"/>
</dbReference>
<dbReference type="EMBL" id="QHBU01000020">
    <property type="protein sequence ID" value="PZR83876.1"/>
    <property type="molecule type" value="Genomic_DNA"/>
</dbReference>
<evidence type="ECO:0000256" key="3">
    <source>
        <dbReference type="SAM" id="MobiDB-lite"/>
    </source>
</evidence>
<dbReference type="AlphaFoldDB" id="A0A2W5ZM15"/>
<name>A0A2W5ZM15_9BACT</name>
<dbReference type="GO" id="GO:0016887">
    <property type="term" value="F:ATP hydrolysis activity"/>
    <property type="evidence" value="ECO:0007669"/>
    <property type="project" value="InterPro"/>
</dbReference>
<evidence type="ECO:0000256" key="1">
    <source>
        <dbReference type="ARBA" id="ARBA00022741"/>
    </source>
</evidence>
<dbReference type="Proteomes" id="UP000606991">
    <property type="component" value="Unassembled WGS sequence"/>
</dbReference>
<organism evidence="6 7">
    <name type="scientific">Candidatus Aeolococcus gillhamiae</name>
    <dbReference type="NCBI Taxonomy" id="3127015"/>
    <lineage>
        <taxon>Bacteria</taxon>
        <taxon>Bacillati</taxon>
        <taxon>Candidatus Dormiibacterota</taxon>
        <taxon>Candidatus Dormibacteria</taxon>
        <taxon>Candidatus Aeolococcales</taxon>
        <taxon>Candidatus Aeolococcaceae</taxon>
        <taxon>Candidatus Aeolococcus</taxon>
    </lineage>
</organism>
<dbReference type="PROSITE" id="PS00211">
    <property type="entry name" value="ABC_TRANSPORTER_1"/>
    <property type="match status" value="2"/>
</dbReference>
<dbReference type="SUPFAM" id="SSF52540">
    <property type="entry name" value="P-loop containing nucleoside triphosphate hydrolases"/>
    <property type="match status" value="2"/>
</dbReference>
<dbReference type="Pfam" id="PF12848">
    <property type="entry name" value="ABC_tran_Xtn"/>
    <property type="match status" value="1"/>
</dbReference>
<dbReference type="SMART" id="SM00382">
    <property type="entry name" value="AAA"/>
    <property type="match status" value="2"/>
</dbReference>
<dbReference type="InterPro" id="IPR032524">
    <property type="entry name" value="ABC_tran_C"/>
</dbReference>
<evidence type="ECO:0000313" key="7">
    <source>
        <dbReference type="Proteomes" id="UP000248724"/>
    </source>
</evidence>